<dbReference type="PANTHER" id="PTHR45763:SF46">
    <property type="entry name" value="AB HYDROLASE-1 DOMAIN-CONTAINING PROTEIN"/>
    <property type="match status" value="1"/>
</dbReference>
<comment type="caution">
    <text evidence="3">The sequence shown here is derived from an EMBL/GenBank/DDBJ whole genome shotgun (WGS) entry which is preliminary data.</text>
</comment>
<sequence>MDPSRIIRDGMESNPEEGTAVLQDGTSSTFTLSDGRQLGYAQFGLLTGRPVFYCHGLPGCRIEAGHLHQAAVEAGVRLIAADRPGIGLSSPQPGRTILDHAGDLDQLARHLQVENFGVMGVSGGGPYALACAATMAPDRLRCVAIVCGLGPPDIGMSGAGWFHWVGFTIGWRYTPRLAAWFFHWQGRFHLSDEARLSDMLRAAEKKKSVVPKQELEIWKNENIARRLIHTGRQVYTQGIDGVSQDGHLLSTDFGFRLEDIRDTLPVRLWYGRQDFFVPLNHGIQIAKRLGEGAHLRVENETHASIFFRWRKEVLSDMAEHL</sequence>
<proteinExistence type="predicted"/>
<dbReference type="SUPFAM" id="SSF53474">
    <property type="entry name" value="alpha/beta-Hydrolases"/>
    <property type="match status" value="1"/>
</dbReference>
<dbReference type="AlphaFoldDB" id="A0A8K0X0H1"/>
<dbReference type="EMBL" id="JAGPXD010000005">
    <property type="protein sequence ID" value="KAH7353211.1"/>
    <property type="molecule type" value="Genomic_DNA"/>
</dbReference>
<evidence type="ECO:0000313" key="3">
    <source>
        <dbReference type="EMBL" id="KAH7353211.1"/>
    </source>
</evidence>
<dbReference type="Gene3D" id="3.40.50.1820">
    <property type="entry name" value="alpha/beta hydrolase"/>
    <property type="match status" value="1"/>
</dbReference>
<dbReference type="GO" id="GO:0016787">
    <property type="term" value="F:hydrolase activity"/>
    <property type="evidence" value="ECO:0007669"/>
    <property type="project" value="UniProtKB-KW"/>
</dbReference>
<feature type="compositionally biased region" description="Basic and acidic residues" evidence="1">
    <location>
        <begin position="1"/>
        <end position="11"/>
    </location>
</feature>
<gene>
    <name evidence="3" type="ORF">B0T11DRAFT_115648</name>
</gene>
<evidence type="ECO:0000259" key="2">
    <source>
        <dbReference type="Pfam" id="PF00561"/>
    </source>
</evidence>
<reference evidence="3" key="1">
    <citation type="journal article" date="2021" name="Nat. Commun.">
        <title>Genetic determinants of endophytism in the Arabidopsis root mycobiome.</title>
        <authorList>
            <person name="Mesny F."/>
            <person name="Miyauchi S."/>
            <person name="Thiergart T."/>
            <person name="Pickel B."/>
            <person name="Atanasova L."/>
            <person name="Karlsson M."/>
            <person name="Huettel B."/>
            <person name="Barry K.W."/>
            <person name="Haridas S."/>
            <person name="Chen C."/>
            <person name="Bauer D."/>
            <person name="Andreopoulos W."/>
            <person name="Pangilinan J."/>
            <person name="LaButti K."/>
            <person name="Riley R."/>
            <person name="Lipzen A."/>
            <person name="Clum A."/>
            <person name="Drula E."/>
            <person name="Henrissat B."/>
            <person name="Kohler A."/>
            <person name="Grigoriev I.V."/>
            <person name="Martin F.M."/>
            <person name="Hacquard S."/>
        </authorList>
    </citation>
    <scope>NUCLEOTIDE SEQUENCE</scope>
    <source>
        <strain evidence="3">MPI-CAGE-AT-0016</strain>
    </source>
</reference>
<dbReference type="Proteomes" id="UP000813385">
    <property type="component" value="Unassembled WGS sequence"/>
</dbReference>
<organism evidence="3 4">
    <name type="scientific">Plectosphaerella cucumerina</name>
    <dbReference type="NCBI Taxonomy" id="40658"/>
    <lineage>
        <taxon>Eukaryota</taxon>
        <taxon>Fungi</taxon>
        <taxon>Dikarya</taxon>
        <taxon>Ascomycota</taxon>
        <taxon>Pezizomycotina</taxon>
        <taxon>Sordariomycetes</taxon>
        <taxon>Hypocreomycetidae</taxon>
        <taxon>Glomerellales</taxon>
        <taxon>Plectosphaerellaceae</taxon>
        <taxon>Plectosphaerella</taxon>
    </lineage>
</organism>
<dbReference type="OrthoDB" id="294702at2759"/>
<keyword evidence="4" id="KW-1185">Reference proteome</keyword>
<dbReference type="InterPro" id="IPR000073">
    <property type="entry name" value="AB_hydrolase_1"/>
</dbReference>
<protein>
    <submittedName>
        <fullName evidence="3">Alpha/beta hydrolase</fullName>
    </submittedName>
</protein>
<keyword evidence="3" id="KW-0378">Hydrolase</keyword>
<evidence type="ECO:0000256" key="1">
    <source>
        <dbReference type="SAM" id="MobiDB-lite"/>
    </source>
</evidence>
<dbReference type="PANTHER" id="PTHR45763">
    <property type="entry name" value="HYDROLASE, ALPHA/BETA FOLD FAMILY PROTEIN, EXPRESSED-RELATED"/>
    <property type="match status" value="1"/>
</dbReference>
<feature type="domain" description="AB hydrolase-1" evidence="2">
    <location>
        <begin position="50"/>
        <end position="307"/>
    </location>
</feature>
<feature type="region of interest" description="Disordered" evidence="1">
    <location>
        <begin position="1"/>
        <end position="20"/>
    </location>
</feature>
<accession>A0A8K0X0H1</accession>
<dbReference type="Pfam" id="PF00561">
    <property type="entry name" value="Abhydrolase_1"/>
    <property type="match status" value="1"/>
</dbReference>
<name>A0A8K0X0H1_9PEZI</name>
<dbReference type="InterPro" id="IPR029058">
    <property type="entry name" value="AB_hydrolase_fold"/>
</dbReference>
<evidence type="ECO:0000313" key="4">
    <source>
        <dbReference type="Proteomes" id="UP000813385"/>
    </source>
</evidence>